<keyword evidence="1" id="KW-0472">Membrane</keyword>
<keyword evidence="3" id="KW-1185">Reference proteome</keyword>
<evidence type="ECO:0000313" key="2">
    <source>
        <dbReference type="EMBL" id="GJM87048.1"/>
    </source>
</evidence>
<name>A0AAV5BN78_ELECO</name>
<dbReference type="EMBL" id="BQKI01000001">
    <property type="protein sequence ID" value="GJM87048.1"/>
    <property type="molecule type" value="Genomic_DNA"/>
</dbReference>
<gene>
    <name evidence="2" type="primary">ga02965</name>
    <name evidence="2" type="ORF">PR202_ga02965</name>
</gene>
<keyword evidence="1" id="KW-0812">Transmembrane</keyword>
<keyword evidence="1" id="KW-1133">Transmembrane helix</keyword>
<evidence type="ECO:0000313" key="3">
    <source>
        <dbReference type="Proteomes" id="UP001054889"/>
    </source>
</evidence>
<comment type="caution">
    <text evidence="2">The sequence shown here is derived from an EMBL/GenBank/DDBJ whole genome shotgun (WGS) entry which is preliminary data.</text>
</comment>
<reference evidence="2" key="2">
    <citation type="submission" date="2021-12" db="EMBL/GenBank/DDBJ databases">
        <title>Resequencing data analysis of finger millet.</title>
        <authorList>
            <person name="Hatakeyama M."/>
            <person name="Aluri S."/>
            <person name="Balachadran M.T."/>
            <person name="Sivarajan S.R."/>
            <person name="Poveda L."/>
            <person name="Shimizu-Inatsugi R."/>
            <person name="Schlapbach R."/>
            <person name="Sreeman S.M."/>
            <person name="Shimizu K.K."/>
        </authorList>
    </citation>
    <scope>NUCLEOTIDE SEQUENCE</scope>
</reference>
<accession>A0AAV5BN78</accession>
<dbReference type="AlphaFoldDB" id="A0AAV5BN78"/>
<protein>
    <submittedName>
        <fullName evidence="2">Uncharacterized protein</fullName>
    </submittedName>
</protein>
<dbReference type="Proteomes" id="UP001054889">
    <property type="component" value="Unassembled WGS sequence"/>
</dbReference>
<reference evidence="2" key="1">
    <citation type="journal article" date="2018" name="DNA Res.">
        <title>Multiple hybrid de novo genome assembly of finger millet, an orphan allotetraploid crop.</title>
        <authorList>
            <person name="Hatakeyama M."/>
            <person name="Aluri S."/>
            <person name="Balachadran M.T."/>
            <person name="Sivarajan S.R."/>
            <person name="Patrignani A."/>
            <person name="Gruter S."/>
            <person name="Poveda L."/>
            <person name="Shimizu-Inatsugi R."/>
            <person name="Baeten J."/>
            <person name="Francoijs K.J."/>
            <person name="Nataraja K.N."/>
            <person name="Reddy Y.A.N."/>
            <person name="Phadnis S."/>
            <person name="Ravikumar R.L."/>
            <person name="Schlapbach R."/>
            <person name="Sreeman S.M."/>
            <person name="Shimizu K.K."/>
        </authorList>
    </citation>
    <scope>NUCLEOTIDE SEQUENCE</scope>
</reference>
<proteinExistence type="predicted"/>
<organism evidence="2 3">
    <name type="scientific">Eleusine coracana subsp. coracana</name>
    <dbReference type="NCBI Taxonomy" id="191504"/>
    <lineage>
        <taxon>Eukaryota</taxon>
        <taxon>Viridiplantae</taxon>
        <taxon>Streptophyta</taxon>
        <taxon>Embryophyta</taxon>
        <taxon>Tracheophyta</taxon>
        <taxon>Spermatophyta</taxon>
        <taxon>Magnoliopsida</taxon>
        <taxon>Liliopsida</taxon>
        <taxon>Poales</taxon>
        <taxon>Poaceae</taxon>
        <taxon>PACMAD clade</taxon>
        <taxon>Chloridoideae</taxon>
        <taxon>Cynodonteae</taxon>
        <taxon>Eleusininae</taxon>
        <taxon>Eleusine</taxon>
    </lineage>
</organism>
<feature type="transmembrane region" description="Helical" evidence="1">
    <location>
        <begin position="100"/>
        <end position="125"/>
    </location>
</feature>
<evidence type="ECO:0000256" key="1">
    <source>
        <dbReference type="SAM" id="Phobius"/>
    </source>
</evidence>
<sequence>MTVTSLPPFFFPKLRNLLNPFGVSFGDRAVPAETLLRALPGVFSALFSARCFSRFFRRSAASASSTLSMDWSRELHDGAALLGGDRPNLPLPEKEDSPELSLAAGASSAAFLVVAIISVAAAPLVPSLFRHHLRWSSSN</sequence>